<dbReference type="GO" id="GO:0003700">
    <property type="term" value="F:DNA-binding transcription factor activity"/>
    <property type="evidence" value="ECO:0007669"/>
    <property type="project" value="InterPro"/>
</dbReference>
<sequence>MNILQLRSNLSSIPMDPGIPFVVYTVGTENQPLMTRLEGYSAHQFFFTFSGTGHFRLLNSDSDSGSNSDQWSLVPPGTLLYIPEGLPHEYGPIGEEPWMIGYVTFVEQSYGLLEQYGFGAAFLRSELQETGRLYELLHQIWQYSGPDYDPWRAAELLFAFCLEIKRQTVPKEGSAGKLPETSKASRYPHSVVSQATRFLQDHLQRPITVTELSAHVGYSPKQLTRLFRESLDTTPLQYLQRIRLHTAIQLLERHPEMTIRQAAAHVGMEPVYFTRLFRRTFGATPSAFVAGLGGQQKTTASP</sequence>
<dbReference type="GO" id="GO:0043565">
    <property type="term" value="F:sequence-specific DNA binding"/>
    <property type="evidence" value="ECO:0007669"/>
    <property type="project" value="InterPro"/>
</dbReference>
<dbReference type="SUPFAM" id="SSF51215">
    <property type="entry name" value="Regulatory protein AraC"/>
    <property type="match status" value="1"/>
</dbReference>
<dbReference type="Gene3D" id="1.10.10.60">
    <property type="entry name" value="Homeodomain-like"/>
    <property type="match status" value="2"/>
</dbReference>
<dbReference type="Pfam" id="PF02311">
    <property type="entry name" value="AraC_binding"/>
    <property type="match status" value="1"/>
</dbReference>
<evidence type="ECO:0000259" key="4">
    <source>
        <dbReference type="PROSITE" id="PS01124"/>
    </source>
</evidence>
<keyword evidence="3" id="KW-0804">Transcription</keyword>
<dbReference type="CDD" id="cd02208">
    <property type="entry name" value="cupin_RmlC-like"/>
    <property type="match status" value="1"/>
</dbReference>
<name>A0A917GY25_9BACL</name>
<evidence type="ECO:0000256" key="1">
    <source>
        <dbReference type="ARBA" id="ARBA00023015"/>
    </source>
</evidence>
<dbReference type="PANTHER" id="PTHR43280:SF2">
    <property type="entry name" value="HTH-TYPE TRANSCRIPTIONAL REGULATOR EXSA"/>
    <property type="match status" value="1"/>
</dbReference>
<dbReference type="EMBL" id="BMHY01000002">
    <property type="protein sequence ID" value="GGG61189.1"/>
    <property type="molecule type" value="Genomic_DNA"/>
</dbReference>
<keyword evidence="1" id="KW-0805">Transcription regulation</keyword>
<dbReference type="AlphaFoldDB" id="A0A917GY25"/>
<dbReference type="InterPro" id="IPR037923">
    <property type="entry name" value="HTH-like"/>
</dbReference>
<keyword evidence="2" id="KW-0238">DNA-binding</keyword>
<accession>A0A917GY25</accession>
<dbReference type="RefSeq" id="WP_188888157.1">
    <property type="nucleotide sequence ID" value="NZ_BMHY01000002.1"/>
</dbReference>
<evidence type="ECO:0000256" key="3">
    <source>
        <dbReference type="ARBA" id="ARBA00023163"/>
    </source>
</evidence>
<dbReference type="Proteomes" id="UP000600247">
    <property type="component" value="Unassembled WGS sequence"/>
</dbReference>
<keyword evidence="6" id="KW-1185">Reference proteome</keyword>
<comment type="caution">
    <text evidence="5">The sequence shown here is derived from an EMBL/GenBank/DDBJ whole genome shotgun (WGS) entry which is preliminary data.</text>
</comment>
<evidence type="ECO:0000313" key="5">
    <source>
        <dbReference type="EMBL" id="GGG61189.1"/>
    </source>
</evidence>
<reference evidence="5 6" key="1">
    <citation type="journal article" date="2014" name="Int. J. Syst. Evol. Microbiol.">
        <title>Complete genome sequence of Corynebacterium casei LMG S-19264T (=DSM 44701T), isolated from a smear-ripened cheese.</title>
        <authorList>
            <consortium name="US DOE Joint Genome Institute (JGI-PGF)"/>
            <person name="Walter F."/>
            <person name="Albersmeier A."/>
            <person name="Kalinowski J."/>
            <person name="Ruckert C."/>
        </authorList>
    </citation>
    <scope>NUCLEOTIDE SEQUENCE [LARGE SCALE GENOMIC DNA]</scope>
    <source>
        <strain evidence="5 6">CGMCC 1.15286</strain>
    </source>
</reference>
<dbReference type="SMART" id="SM00342">
    <property type="entry name" value="HTH_ARAC"/>
    <property type="match status" value="1"/>
</dbReference>
<feature type="domain" description="HTH araC/xylS-type" evidence="4">
    <location>
        <begin position="193"/>
        <end position="291"/>
    </location>
</feature>
<dbReference type="InterPro" id="IPR018062">
    <property type="entry name" value="HTH_AraC-typ_CS"/>
</dbReference>
<dbReference type="InterPro" id="IPR009057">
    <property type="entry name" value="Homeodomain-like_sf"/>
</dbReference>
<gene>
    <name evidence="5" type="ORF">GCM10010918_13260</name>
</gene>
<dbReference type="Pfam" id="PF12833">
    <property type="entry name" value="HTH_18"/>
    <property type="match status" value="1"/>
</dbReference>
<protein>
    <recommendedName>
        <fullName evidence="4">HTH araC/xylS-type domain-containing protein</fullName>
    </recommendedName>
</protein>
<dbReference type="SUPFAM" id="SSF46689">
    <property type="entry name" value="Homeodomain-like"/>
    <property type="match status" value="2"/>
</dbReference>
<organism evidence="5 6">
    <name type="scientific">Paenibacillus radicis</name>
    <name type="common">ex Gao et al. 2016</name>
    <dbReference type="NCBI Taxonomy" id="1737354"/>
    <lineage>
        <taxon>Bacteria</taxon>
        <taxon>Bacillati</taxon>
        <taxon>Bacillota</taxon>
        <taxon>Bacilli</taxon>
        <taxon>Bacillales</taxon>
        <taxon>Paenibacillaceae</taxon>
        <taxon>Paenibacillus</taxon>
    </lineage>
</organism>
<dbReference type="PROSITE" id="PS00041">
    <property type="entry name" value="HTH_ARAC_FAMILY_1"/>
    <property type="match status" value="1"/>
</dbReference>
<dbReference type="InterPro" id="IPR018060">
    <property type="entry name" value="HTH_AraC"/>
</dbReference>
<dbReference type="PROSITE" id="PS01124">
    <property type="entry name" value="HTH_ARAC_FAMILY_2"/>
    <property type="match status" value="1"/>
</dbReference>
<evidence type="ECO:0000313" key="6">
    <source>
        <dbReference type="Proteomes" id="UP000600247"/>
    </source>
</evidence>
<dbReference type="PANTHER" id="PTHR43280">
    <property type="entry name" value="ARAC-FAMILY TRANSCRIPTIONAL REGULATOR"/>
    <property type="match status" value="1"/>
</dbReference>
<evidence type="ECO:0000256" key="2">
    <source>
        <dbReference type="ARBA" id="ARBA00023125"/>
    </source>
</evidence>
<dbReference type="InterPro" id="IPR003313">
    <property type="entry name" value="AraC-bd"/>
</dbReference>
<proteinExistence type="predicted"/>